<accession>A0A7Z0MMJ3</accession>
<dbReference type="EMBL" id="JACCHS010000006">
    <property type="protein sequence ID" value="NYT46455.1"/>
    <property type="molecule type" value="Genomic_DNA"/>
</dbReference>
<evidence type="ECO:0000313" key="3">
    <source>
        <dbReference type="EMBL" id="NYT46455.1"/>
    </source>
</evidence>
<dbReference type="AlphaFoldDB" id="A0A7Z0MMJ3"/>
<feature type="chain" id="PRO_5030796416" description="DUF4124 domain-containing protein" evidence="2">
    <location>
        <begin position="19"/>
        <end position="148"/>
    </location>
</feature>
<reference evidence="3 4" key="1">
    <citation type="submission" date="2020-05" db="EMBL/GenBank/DDBJ databases">
        <title>Horizontal transmission and recombination maintain forever young bacterial symbiont genomes.</title>
        <authorList>
            <person name="Russell S.L."/>
            <person name="Pepper-Tunick E."/>
            <person name="Svedberg J."/>
            <person name="Byrne A."/>
            <person name="Ruelas Castillo J."/>
            <person name="Vollmers C."/>
            <person name="Beinart R.A."/>
            <person name="Corbett-Detig R."/>
        </authorList>
    </citation>
    <scope>NUCLEOTIDE SEQUENCE [LARGE SCALE GENOMIC DNA]</scope>
    <source>
        <strain evidence="3">4727-3</strain>
    </source>
</reference>
<evidence type="ECO:0000256" key="2">
    <source>
        <dbReference type="SAM" id="SignalP"/>
    </source>
</evidence>
<evidence type="ECO:0000313" key="4">
    <source>
        <dbReference type="Proteomes" id="UP000537890"/>
    </source>
</evidence>
<feature type="region of interest" description="Disordered" evidence="1">
    <location>
        <begin position="67"/>
        <end position="120"/>
    </location>
</feature>
<dbReference type="Proteomes" id="UP000537890">
    <property type="component" value="Unassembled WGS sequence"/>
</dbReference>
<evidence type="ECO:0000256" key="1">
    <source>
        <dbReference type="SAM" id="MobiDB-lite"/>
    </source>
</evidence>
<organism evidence="3 4">
    <name type="scientific">Candidatus Methanofishera endochildressiae</name>
    <dbReference type="NCBI Taxonomy" id="2738884"/>
    <lineage>
        <taxon>Bacteria</taxon>
        <taxon>Pseudomonadati</taxon>
        <taxon>Pseudomonadota</taxon>
        <taxon>Gammaproteobacteria</taxon>
        <taxon>Candidatus Methanofishera</taxon>
    </lineage>
</organism>
<evidence type="ECO:0008006" key="5">
    <source>
        <dbReference type="Google" id="ProtNLM"/>
    </source>
</evidence>
<name>A0A7Z0MMJ3_9GAMM</name>
<feature type="signal peptide" evidence="2">
    <location>
        <begin position="1"/>
        <end position="18"/>
    </location>
</feature>
<sequence>MRVILILVLSVFMGSAAAITRCELNGKVYYQTARCPKQSKAQYLVNDKNIDEDKLRKYRRINVEEISQETPVVGEEETKQVTNSKASADAETQESAEQENNMQEQQPVKDAPHVNVPSAFDYVNPKLSDMQRKLDAHNKELQNQQNAQ</sequence>
<proteinExistence type="predicted"/>
<protein>
    <recommendedName>
        <fullName evidence="5">DUF4124 domain-containing protein</fullName>
    </recommendedName>
</protein>
<keyword evidence="2" id="KW-0732">Signal</keyword>
<gene>
    <name evidence="3" type="ORF">H0A75_00800</name>
</gene>
<comment type="caution">
    <text evidence="3">The sequence shown here is derived from an EMBL/GenBank/DDBJ whole genome shotgun (WGS) entry which is preliminary data.</text>
</comment>